<dbReference type="SUPFAM" id="SSF51430">
    <property type="entry name" value="NAD(P)-linked oxidoreductase"/>
    <property type="match status" value="1"/>
</dbReference>
<evidence type="ECO:0000256" key="4">
    <source>
        <dbReference type="PIRSR" id="PIRSR000097-1"/>
    </source>
</evidence>
<dbReference type="FunFam" id="3.20.20.100:FF:000015">
    <property type="entry name" value="Oxidoreductase, aldo/keto reductase family"/>
    <property type="match status" value="1"/>
</dbReference>
<evidence type="ECO:0000313" key="8">
    <source>
        <dbReference type="EMBL" id="EEP66194.1"/>
    </source>
</evidence>
<dbReference type="InterPro" id="IPR020471">
    <property type="entry name" value="AKR"/>
</dbReference>
<keyword evidence="2" id="KW-0521">NADP</keyword>
<feature type="domain" description="NADP-dependent oxidoreductase" evidence="7">
    <location>
        <begin position="26"/>
        <end position="197"/>
    </location>
</feature>
<proteinExistence type="inferred from homology"/>
<evidence type="ECO:0000256" key="5">
    <source>
        <dbReference type="PIRSR" id="PIRSR000097-2"/>
    </source>
</evidence>
<dbReference type="AlphaFoldDB" id="C4FME6"/>
<feature type="binding site" evidence="5">
    <location>
        <position position="118"/>
    </location>
    <ligand>
        <name>substrate</name>
    </ligand>
</feature>
<feature type="active site" description="Proton donor" evidence="4">
    <location>
        <position position="60"/>
    </location>
</feature>
<dbReference type="PROSITE" id="PS00798">
    <property type="entry name" value="ALDOKETO_REDUCTASE_1"/>
    <property type="match status" value="1"/>
</dbReference>
<keyword evidence="3" id="KW-0560">Oxidoreductase</keyword>
<dbReference type="eggNOG" id="COG0656">
    <property type="taxonomic scope" value="Bacteria"/>
</dbReference>
<sequence>MDITEVLMEERMDFRILNNGSFIPSIGYGTYKTGSEGETEQAVTNALNVGYRLLDTAAYYGNEEAVGRGIKASGVKRTDIVITTKIWHTDAGYDNTMRAVESSLKKLDTNYIDIMLVHQPLGDYYGSWRAMEELYDQNVLRGLGLSNFYEDRLIDLLYHCNVKPVVNQIECHPFNQRQSLIQLMRKHQVVGMAWSPFTRDRQPIFDHPIIKSLAEKYGVSKHQIILRWHIQRGIIPLPKANNVSHMEANFDVFDFKLTNIDMDVMELLDQQDFLEDHHTAPGLERLLQLR</sequence>
<name>C4FME6_9FIRM</name>
<dbReference type="HOGENOM" id="CLU_023205_0_3_9"/>
<evidence type="ECO:0000256" key="1">
    <source>
        <dbReference type="ARBA" id="ARBA00007905"/>
    </source>
</evidence>
<dbReference type="PIRSF" id="PIRSF000097">
    <property type="entry name" value="AKR"/>
    <property type="match status" value="1"/>
</dbReference>
<organism evidence="8 9">
    <name type="scientific">Veillonella dispar ATCC 17748</name>
    <dbReference type="NCBI Taxonomy" id="546273"/>
    <lineage>
        <taxon>Bacteria</taxon>
        <taxon>Bacillati</taxon>
        <taxon>Bacillota</taxon>
        <taxon>Negativicutes</taxon>
        <taxon>Veillonellales</taxon>
        <taxon>Veillonellaceae</taxon>
        <taxon>Veillonella</taxon>
    </lineage>
</organism>
<evidence type="ECO:0000256" key="3">
    <source>
        <dbReference type="ARBA" id="ARBA00023002"/>
    </source>
</evidence>
<dbReference type="InterPro" id="IPR023210">
    <property type="entry name" value="NADP_OxRdtase_dom"/>
</dbReference>
<dbReference type="EMBL" id="ACIK02000004">
    <property type="protein sequence ID" value="EEP66194.1"/>
    <property type="molecule type" value="Genomic_DNA"/>
</dbReference>
<protein>
    <submittedName>
        <fullName evidence="8">Oxidoreductase, aldo/keto reductase family protein</fullName>
    </submittedName>
</protein>
<comment type="similarity">
    <text evidence="1">Belongs to the aldo/keto reductase family.</text>
</comment>
<dbReference type="PRINTS" id="PR00069">
    <property type="entry name" value="ALDKETRDTASE"/>
</dbReference>
<feature type="domain" description="NADP-dependent oxidoreductase" evidence="7">
    <location>
        <begin position="210"/>
        <end position="265"/>
    </location>
</feature>
<dbReference type="Gene3D" id="3.20.20.100">
    <property type="entry name" value="NADP-dependent oxidoreductase domain"/>
    <property type="match status" value="1"/>
</dbReference>
<dbReference type="InterPro" id="IPR018170">
    <property type="entry name" value="Aldo/ket_reductase_CS"/>
</dbReference>
<evidence type="ECO:0000259" key="7">
    <source>
        <dbReference type="Pfam" id="PF00248"/>
    </source>
</evidence>
<gene>
    <name evidence="8" type="ORF">VEIDISOL_00259</name>
</gene>
<dbReference type="Proteomes" id="UP000003529">
    <property type="component" value="Unassembled WGS sequence"/>
</dbReference>
<comment type="caution">
    <text evidence="8">The sequence shown here is derived from an EMBL/GenBank/DDBJ whole genome shotgun (WGS) entry which is preliminary data.</text>
</comment>
<dbReference type="PANTHER" id="PTHR43827">
    <property type="entry name" value="2,5-DIKETO-D-GLUCONIC ACID REDUCTASE"/>
    <property type="match status" value="1"/>
</dbReference>
<keyword evidence="9" id="KW-1185">Reference proteome</keyword>
<dbReference type="InterPro" id="IPR036812">
    <property type="entry name" value="NAD(P)_OxRdtase_dom_sf"/>
</dbReference>
<dbReference type="PANTHER" id="PTHR43827:SF3">
    <property type="entry name" value="NADP-DEPENDENT OXIDOREDUCTASE DOMAIN-CONTAINING PROTEIN"/>
    <property type="match status" value="1"/>
</dbReference>
<feature type="site" description="Lowers pKa of active site Tyr" evidence="6">
    <location>
        <position position="85"/>
    </location>
</feature>
<evidence type="ECO:0000256" key="2">
    <source>
        <dbReference type="ARBA" id="ARBA00022857"/>
    </source>
</evidence>
<evidence type="ECO:0000313" key="9">
    <source>
        <dbReference type="Proteomes" id="UP000003529"/>
    </source>
</evidence>
<reference evidence="8" key="1">
    <citation type="submission" date="2009-04" db="EMBL/GenBank/DDBJ databases">
        <authorList>
            <person name="Weinstock G."/>
            <person name="Sodergren E."/>
            <person name="Clifton S."/>
            <person name="Fulton L."/>
            <person name="Fulton B."/>
            <person name="Courtney L."/>
            <person name="Fronick C."/>
            <person name="Harrison M."/>
            <person name="Strong C."/>
            <person name="Farmer C."/>
            <person name="Delahaunty K."/>
            <person name="Markovic C."/>
            <person name="Hall O."/>
            <person name="Minx P."/>
            <person name="Tomlinson C."/>
            <person name="Mitreva M."/>
            <person name="Nelson J."/>
            <person name="Hou S."/>
            <person name="Wollam A."/>
            <person name="Pepin K.H."/>
            <person name="Johnson M."/>
            <person name="Bhonagiri V."/>
            <person name="Nash W.E."/>
            <person name="Warren W."/>
            <person name="Chinwalla A."/>
            <person name="Mardis E.R."/>
            <person name="Wilson R.K."/>
        </authorList>
    </citation>
    <scope>NUCLEOTIDE SEQUENCE [LARGE SCALE GENOMIC DNA]</scope>
    <source>
        <strain evidence="8">ATCC 17748</strain>
    </source>
</reference>
<dbReference type="GO" id="GO:0016616">
    <property type="term" value="F:oxidoreductase activity, acting on the CH-OH group of donors, NAD or NADP as acceptor"/>
    <property type="evidence" value="ECO:0007669"/>
    <property type="project" value="UniProtKB-ARBA"/>
</dbReference>
<evidence type="ECO:0000256" key="6">
    <source>
        <dbReference type="PIRSR" id="PIRSR000097-3"/>
    </source>
</evidence>
<dbReference type="Pfam" id="PF00248">
    <property type="entry name" value="Aldo_ket_red"/>
    <property type="match status" value="2"/>
</dbReference>
<accession>C4FME6</accession>